<organism evidence="3 4">
    <name type="scientific">Xylophilus rhododendri</name>
    <dbReference type="NCBI Taxonomy" id="2697032"/>
    <lineage>
        <taxon>Bacteria</taxon>
        <taxon>Pseudomonadati</taxon>
        <taxon>Pseudomonadota</taxon>
        <taxon>Betaproteobacteria</taxon>
        <taxon>Burkholderiales</taxon>
        <taxon>Xylophilus</taxon>
    </lineage>
</organism>
<dbReference type="AlphaFoldDB" id="A0A857J3W6"/>
<keyword evidence="4" id="KW-1185">Reference proteome</keyword>
<reference evidence="3 4" key="1">
    <citation type="submission" date="2020-01" db="EMBL/GenBank/DDBJ databases">
        <title>Genome sequencing of strain KACC 21265.</title>
        <authorList>
            <person name="Heo J."/>
            <person name="Kim S.-J."/>
            <person name="Kim J.-S."/>
            <person name="Hong S.-B."/>
            <person name="Kwon S.-W."/>
        </authorList>
    </citation>
    <scope>NUCLEOTIDE SEQUENCE [LARGE SCALE GENOMIC DNA]</scope>
    <source>
        <strain evidence="3 4">KACC 21265</strain>
    </source>
</reference>
<evidence type="ECO:0000256" key="2">
    <source>
        <dbReference type="SAM" id="SignalP"/>
    </source>
</evidence>
<sequence length="326" mass="33918">MYTTLTRVRRNLAPVLLALLATSVSAQGAYPNKMIRLVVPFAAGGAVDTVGRSVGEKLGTQMGQPVIIDNKPGANANIGTENVVRSPADGYTLLVAANGVVTNNTLYPKLGFNGLKDFAPISKLGYAPLVLVTAASEPYNTVQELIAAAHAKPGSMTYGSAGNGSSGHLAGALLESVGKFDAVHVAYKGGSPALIDLIAGRLSFMLLNPLEVLPHLQSGKLKALAVSGDQRAPMLPKVPTMAEAGLPNFEATVWWTLLAPAGTPADVVARLNTETRKALADPAVRDRLNGLGAVITPSSPAQAADFLKSESAKWERVIRAANIQPD</sequence>
<feature type="chain" id="PRO_5032893154" evidence="2">
    <location>
        <begin position="27"/>
        <end position="326"/>
    </location>
</feature>
<dbReference type="CDD" id="cd13578">
    <property type="entry name" value="PBP2_Bug27"/>
    <property type="match status" value="1"/>
</dbReference>
<accession>A0A857J3W6</accession>
<dbReference type="PANTHER" id="PTHR42928">
    <property type="entry name" value="TRICARBOXYLATE-BINDING PROTEIN"/>
    <property type="match status" value="1"/>
</dbReference>
<dbReference type="Gene3D" id="3.40.190.150">
    <property type="entry name" value="Bordetella uptake gene, domain 1"/>
    <property type="match status" value="1"/>
</dbReference>
<dbReference type="Proteomes" id="UP000464787">
    <property type="component" value="Chromosome"/>
</dbReference>
<dbReference type="Pfam" id="PF03401">
    <property type="entry name" value="TctC"/>
    <property type="match status" value="1"/>
</dbReference>
<dbReference type="EMBL" id="CP047650">
    <property type="protein sequence ID" value="QHI98466.1"/>
    <property type="molecule type" value="Genomic_DNA"/>
</dbReference>
<dbReference type="InterPro" id="IPR042100">
    <property type="entry name" value="Bug_dom1"/>
</dbReference>
<dbReference type="SUPFAM" id="SSF53850">
    <property type="entry name" value="Periplasmic binding protein-like II"/>
    <property type="match status" value="1"/>
</dbReference>
<comment type="similarity">
    <text evidence="1">Belongs to the UPF0065 (bug) family.</text>
</comment>
<gene>
    <name evidence="3" type="ORF">GT347_10965</name>
</gene>
<evidence type="ECO:0000313" key="4">
    <source>
        <dbReference type="Proteomes" id="UP000464787"/>
    </source>
</evidence>
<dbReference type="KEGG" id="xyk:GT347_10965"/>
<dbReference type="InterPro" id="IPR005064">
    <property type="entry name" value="BUG"/>
</dbReference>
<protein>
    <submittedName>
        <fullName evidence="3">Tripartite tricarboxylate transporter substrate binding protein</fullName>
    </submittedName>
</protein>
<name>A0A857J3W6_9BURK</name>
<evidence type="ECO:0000256" key="1">
    <source>
        <dbReference type="ARBA" id="ARBA00006987"/>
    </source>
</evidence>
<dbReference type="RefSeq" id="WP_160551983.1">
    <property type="nucleotide sequence ID" value="NZ_CP047650.1"/>
</dbReference>
<evidence type="ECO:0000313" key="3">
    <source>
        <dbReference type="EMBL" id="QHI98466.1"/>
    </source>
</evidence>
<dbReference type="Gene3D" id="3.40.190.10">
    <property type="entry name" value="Periplasmic binding protein-like II"/>
    <property type="match status" value="1"/>
</dbReference>
<dbReference type="PIRSF" id="PIRSF017082">
    <property type="entry name" value="YflP"/>
    <property type="match status" value="1"/>
</dbReference>
<keyword evidence="2" id="KW-0732">Signal</keyword>
<proteinExistence type="inferred from homology"/>
<dbReference type="PANTHER" id="PTHR42928:SF5">
    <property type="entry name" value="BLR1237 PROTEIN"/>
    <property type="match status" value="1"/>
</dbReference>
<feature type="signal peptide" evidence="2">
    <location>
        <begin position="1"/>
        <end position="26"/>
    </location>
</feature>